<evidence type="ECO:0000313" key="2">
    <source>
        <dbReference type="Proteomes" id="UP000001075"/>
    </source>
</evidence>
<accession>G3IQE3</accession>
<protein>
    <submittedName>
        <fullName evidence="1">Uncharacterized protein</fullName>
    </submittedName>
</protein>
<dbReference type="EMBL" id="JH094635">
    <property type="protein sequence ID" value="EGV91140.1"/>
    <property type="molecule type" value="Genomic_DNA"/>
</dbReference>
<dbReference type="InParanoid" id="G3IQE3"/>
<name>G3IQE3_CRIGR</name>
<sequence length="64" mass="7384">MCPEFSALFFFCFCFFFFLFSFLLSLRLLAKSQDASGPCTIQSEASLSFKAWNKLENATRHILN</sequence>
<gene>
    <name evidence="1" type="ORF">I79_026277</name>
</gene>
<dbReference type="Proteomes" id="UP000001075">
    <property type="component" value="Unassembled WGS sequence"/>
</dbReference>
<evidence type="ECO:0000313" key="1">
    <source>
        <dbReference type="EMBL" id="EGV91140.1"/>
    </source>
</evidence>
<organism evidence="1 2">
    <name type="scientific">Cricetulus griseus</name>
    <name type="common">Chinese hamster</name>
    <name type="synonym">Cricetulus barabensis griseus</name>
    <dbReference type="NCBI Taxonomy" id="10029"/>
    <lineage>
        <taxon>Eukaryota</taxon>
        <taxon>Metazoa</taxon>
        <taxon>Chordata</taxon>
        <taxon>Craniata</taxon>
        <taxon>Vertebrata</taxon>
        <taxon>Euteleostomi</taxon>
        <taxon>Mammalia</taxon>
        <taxon>Eutheria</taxon>
        <taxon>Euarchontoglires</taxon>
        <taxon>Glires</taxon>
        <taxon>Rodentia</taxon>
        <taxon>Myomorpha</taxon>
        <taxon>Muroidea</taxon>
        <taxon>Cricetidae</taxon>
        <taxon>Cricetinae</taxon>
        <taxon>Cricetulus</taxon>
    </lineage>
</organism>
<proteinExistence type="predicted"/>
<dbReference type="AlphaFoldDB" id="G3IQE3"/>
<reference evidence="2" key="1">
    <citation type="journal article" date="2011" name="Nat. Biotechnol.">
        <title>The genomic sequence of the Chinese hamster ovary (CHO)-K1 cell line.</title>
        <authorList>
            <person name="Xu X."/>
            <person name="Nagarajan H."/>
            <person name="Lewis N.E."/>
            <person name="Pan S."/>
            <person name="Cai Z."/>
            <person name="Liu X."/>
            <person name="Chen W."/>
            <person name="Xie M."/>
            <person name="Wang W."/>
            <person name="Hammond S."/>
            <person name="Andersen M.R."/>
            <person name="Neff N."/>
            <person name="Passarelli B."/>
            <person name="Koh W."/>
            <person name="Fan H.C."/>
            <person name="Wang J."/>
            <person name="Gui Y."/>
            <person name="Lee K.H."/>
            <person name="Betenbaugh M.J."/>
            <person name="Quake S.R."/>
            <person name="Famili I."/>
            <person name="Palsson B.O."/>
            <person name="Wang J."/>
        </authorList>
    </citation>
    <scope>NUCLEOTIDE SEQUENCE [LARGE SCALE GENOMIC DNA]</scope>
    <source>
        <strain evidence="2">CHO K1 cell line</strain>
    </source>
</reference>